<dbReference type="PANTHER" id="PTHR47951:SF3">
    <property type="entry name" value="CYTOCHROME P450, FAMILY 706, SUBFAMILY A, POLYPEPTIDE 4"/>
    <property type="match status" value="1"/>
</dbReference>
<evidence type="ECO:0000256" key="1">
    <source>
        <dbReference type="ARBA" id="ARBA00001971"/>
    </source>
</evidence>
<keyword evidence="6 8" id="KW-0408">Iron</keyword>
<dbReference type="AlphaFoldDB" id="A0A8T3BVU7"/>
<comment type="caution">
    <text evidence="11">The sequence shown here is derived from an EMBL/GenBank/DDBJ whole genome shotgun (WGS) entry which is preliminary data.</text>
</comment>
<evidence type="ECO:0000256" key="10">
    <source>
        <dbReference type="SAM" id="Phobius"/>
    </source>
</evidence>
<dbReference type="InterPro" id="IPR036396">
    <property type="entry name" value="Cyt_P450_sf"/>
</dbReference>
<proteinExistence type="inferred from homology"/>
<evidence type="ECO:0000256" key="2">
    <source>
        <dbReference type="ARBA" id="ARBA00010617"/>
    </source>
</evidence>
<gene>
    <name evidence="11" type="ORF">KFK09_007985</name>
</gene>
<dbReference type="InterPro" id="IPR001128">
    <property type="entry name" value="Cyt_P450"/>
</dbReference>
<evidence type="ECO:0000256" key="9">
    <source>
        <dbReference type="RuleBase" id="RU000461"/>
    </source>
</evidence>
<dbReference type="GO" id="GO:0005506">
    <property type="term" value="F:iron ion binding"/>
    <property type="evidence" value="ECO:0007669"/>
    <property type="project" value="InterPro"/>
</dbReference>
<keyword evidence="10" id="KW-0472">Membrane</keyword>
<keyword evidence="7 9" id="KW-0503">Monooxygenase</keyword>
<keyword evidence="10" id="KW-0812">Transmembrane</keyword>
<organism evidence="11 12">
    <name type="scientific">Dendrobium nobile</name>
    <name type="common">Orchid</name>
    <dbReference type="NCBI Taxonomy" id="94219"/>
    <lineage>
        <taxon>Eukaryota</taxon>
        <taxon>Viridiplantae</taxon>
        <taxon>Streptophyta</taxon>
        <taxon>Embryophyta</taxon>
        <taxon>Tracheophyta</taxon>
        <taxon>Spermatophyta</taxon>
        <taxon>Magnoliopsida</taxon>
        <taxon>Liliopsida</taxon>
        <taxon>Asparagales</taxon>
        <taxon>Orchidaceae</taxon>
        <taxon>Epidendroideae</taxon>
        <taxon>Malaxideae</taxon>
        <taxon>Dendrobiinae</taxon>
        <taxon>Dendrobium</taxon>
    </lineage>
</organism>
<evidence type="ECO:0000256" key="8">
    <source>
        <dbReference type="PIRSR" id="PIRSR602401-1"/>
    </source>
</evidence>
<dbReference type="PRINTS" id="PR00463">
    <property type="entry name" value="EP450I"/>
</dbReference>
<dbReference type="SUPFAM" id="SSF48264">
    <property type="entry name" value="Cytochrome P450"/>
    <property type="match status" value="1"/>
</dbReference>
<accession>A0A8T3BVU7</accession>
<dbReference type="PANTHER" id="PTHR47951">
    <property type="entry name" value="OS08G0547900 PROTEIN"/>
    <property type="match status" value="1"/>
</dbReference>
<dbReference type="InterPro" id="IPR017972">
    <property type="entry name" value="Cyt_P450_CS"/>
</dbReference>
<name>A0A8T3BVU7_DENNO</name>
<feature type="binding site" description="axial binding residue" evidence="8">
    <location>
        <position position="461"/>
    </location>
    <ligand>
        <name>heme</name>
        <dbReference type="ChEBI" id="CHEBI:30413"/>
    </ligand>
    <ligandPart>
        <name>Fe</name>
        <dbReference type="ChEBI" id="CHEBI:18248"/>
    </ligandPart>
</feature>
<feature type="transmembrane region" description="Helical" evidence="10">
    <location>
        <begin position="12"/>
        <end position="32"/>
    </location>
</feature>
<dbReference type="OrthoDB" id="6764281at2759"/>
<evidence type="ECO:0000256" key="5">
    <source>
        <dbReference type="ARBA" id="ARBA00023002"/>
    </source>
</evidence>
<keyword evidence="10" id="KW-1133">Transmembrane helix</keyword>
<dbReference type="EMBL" id="JAGYWB010000006">
    <property type="protein sequence ID" value="KAI0520509.1"/>
    <property type="molecule type" value="Genomic_DNA"/>
</dbReference>
<dbReference type="Proteomes" id="UP000829196">
    <property type="component" value="Unassembled WGS sequence"/>
</dbReference>
<reference evidence="11" key="1">
    <citation type="journal article" date="2022" name="Front. Genet.">
        <title>Chromosome-Scale Assembly of the Dendrobium nobile Genome Provides Insights Into the Molecular Mechanism of the Biosynthesis of the Medicinal Active Ingredient of Dendrobium.</title>
        <authorList>
            <person name="Xu Q."/>
            <person name="Niu S.-C."/>
            <person name="Li K.-L."/>
            <person name="Zheng P.-J."/>
            <person name="Zhang X.-J."/>
            <person name="Jia Y."/>
            <person name="Liu Y."/>
            <person name="Niu Y.-X."/>
            <person name="Yu L.-H."/>
            <person name="Chen D.-F."/>
            <person name="Zhang G.-Q."/>
        </authorList>
    </citation>
    <scope>NUCLEOTIDE SEQUENCE</scope>
    <source>
        <tissue evidence="11">Leaf</tissue>
    </source>
</reference>
<dbReference type="GO" id="GO:0004497">
    <property type="term" value="F:monooxygenase activity"/>
    <property type="evidence" value="ECO:0007669"/>
    <property type="project" value="UniProtKB-KW"/>
</dbReference>
<keyword evidence="12" id="KW-1185">Reference proteome</keyword>
<sequence>MALMFPSNIFVGTAIVTALLTLSLTRLFLFLIRLKSKQGKEKQLPLPPGPRGLPILGSLSLFGKPNRHHYFSGLAQTYGPILSIRLGYKLYVAVSSPSAAREILKDQDAVFSNHIIPAAVSYNFKDSKPDLFWSPTSNHWRIMRKIVGREMIGPANLDATAPIRRREVRRTVETIWARAKLGLTVSVRETTFLTMLNIMTSKLWGERTASNSDEKQLRQAMSEHVNLFFAPNVADFFPVVAPFDPQGLGRRVKKLTGWIFKYLEKVVEKKKQKMAVGERRRDLLEVLLDIVETVNPQEPFTMDDLFKLVLDIIEGSTDSVSTVVEWSMAELLSEPKKMRIAQQELDDVIGKHRVVEESDIPQLHYVSAIIKEALRLHPPAPFLVPHCPSSQCVVHGFSVPAGTTVIVNIWKIHRDPHFWGEDAEEFKPERFLATEKEMNDLYVRAHDQFYYLPFGAGRRVCVGYAYGEKMAIYMLASLLHSFEWKLPENVTLDLQEKFGTVLIKAQSLVLVPAARLDKPELYV</sequence>
<keyword evidence="4 8" id="KW-0479">Metal-binding</keyword>
<dbReference type="GO" id="GO:0020037">
    <property type="term" value="F:heme binding"/>
    <property type="evidence" value="ECO:0007669"/>
    <property type="project" value="InterPro"/>
</dbReference>
<dbReference type="PROSITE" id="PS00086">
    <property type="entry name" value="CYTOCHROME_P450"/>
    <property type="match status" value="1"/>
</dbReference>
<dbReference type="PRINTS" id="PR00385">
    <property type="entry name" value="P450"/>
</dbReference>
<keyword evidence="5 9" id="KW-0560">Oxidoreductase</keyword>
<dbReference type="FunFam" id="1.10.630.10:FF:000126">
    <property type="entry name" value="Predicted protein"/>
    <property type="match status" value="1"/>
</dbReference>
<evidence type="ECO:0000256" key="4">
    <source>
        <dbReference type="ARBA" id="ARBA00022723"/>
    </source>
</evidence>
<dbReference type="GO" id="GO:0016705">
    <property type="term" value="F:oxidoreductase activity, acting on paired donors, with incorporation or reduction of molecular oxygen"/>
    <property type="evidence" value="ECO:0007669"/>
    <property type="project" value="InterPro"/>
</dbReference>
<dbReference type="Gene3D" id="1.10.630.10">
    <property type="entry name" value="Cytochrome P450"/>
    <property type="match status" value="1"/>
</dbReference>
<evidence type="ECO:0000256" key="6">
    <source>
        <dbReference type="ARBA" id="ARBA00023004"/>
    </source>
</evidence>
<protein>
    <recommendedName>
        <fullName evidence="13">Cytochrome P450</fullName>
    </recommendedName>
</protein>
<dbReference type="SMR" id="A0A8T3BVU7"/>
<comment type="cofactor">
    <cofactor evidence="1 8">
        <name>heme</name>
        <dbReference type="ChEBI" id="CHEBI:30413"/>
    </cofactor>
</comment>
<evidence type="ECO:0008006" key="13">
    <source>
        <dbReference type="Google" id="ProtNLM"/>
    </source>
</evidence>
<dbReference type="InterPro" id="IPR002401">
    <property type="entry name" value="Cyt_P450_E_grp-I"/>
</dbReference>
<keyword evidence="3 8" id="KW-0349">Heme</keyword>
<evidence type="ECO:0000313" key="12">
    <source>
        <dbReference type="Proteomes" id="UP000829196"/>
    </source>
</evidence>
<evidence type="ECO:0000313" key="11">
    <source>
        <dbReference type="EMBL" id="KAI0520509.1"/>
    </source>
</evidence>
<evidence type="ECO:0000256" key="7">
    <source>
        <dbReference type="ARBA" id="ARBA00023033"/>
    </source>
</evidence>
<dbReference type="Pfam" id="PF00067">
    <property type="entry name" value="p450"/>
    <property type="match status" value="1"/>
</dbReference>
<comment type="similarity">
    <text evidence="2 9">Belongs to the cytochrome P450 family.</text>
</comment>
<evidence type="ECO:0000256" key="3">
    <source>
        <dbReference type="ARBA" id="ARBA00022617"/>
    </source>
</evidence>